<dbReference type="Gene3D" id="3.10.450.50">
    <property type="match status" value="1"/>
</dbReference>
<reference evidence="2 3" key="1">
    <citation type="submission" date="2022-05" db="EMBL/GenBank/DDBJ databases">
        <title>Genome Sequencing of Bee-Associated Microbes.</title>
        <authorList>
            <person name="Dunlap C."/>
        </authorList>
    </citation>
    <scope>NUCLEOTIDE SEQUENCE [LARGE SCALE GENOMIC DNA]</scope>
    <source>
        <strain evidence="2 3">NRRL NRS-1438</strain>
    </source>
</reference>
<keyword evidence="3" id="KW-1185">Reference proteome</keyword>
<evidence type="ECO:0000256" key="1">
    <source>
        <dbReference type="SAM" id="SignalP"/>
    </source>
</evidence>
<evidence type="ECO:0000313" key="2">
    <source>
        <dbReference type="EMBL" id="MCY9521291.1"/>
    </source>
</evidence>
<feature type="signal peptide" evidence="1">
    <location>
        <begin position="1"/>
        <end position="26"/>
    </location>
</feature>
<dbReference type="EMBL" id="JAMDLW010000022">
    <property type="protein sequence ID" value="MCY9521291.1"/>
    <property type="molecule type" value="Genomic_DNA"/>
</dbReference>
<dbReference type="Proteomes" id="UP001207626">
    <property type="component" value="Unassembled WGS sequence"/>
</dbReference>
<dbReference type="RefSeq" id="WP_268601223.1">
    <property type="nucleotide sequence ID" value="NZ_JAMDLV010000021.1"/>
</dbReference>
<organism evidence="2 3">
    <name type="scientific">Paenibacillus apiarius</name>
    <dbReference type="NCBI Taxonomy" id="46240"/>
    <lineage>
        <taxon>Bacteria</taxon>
        <taxon>Bacillati</taxon>
        <taxon>Bacillota</taxon>
        <taxon>Bacilli</taxon>
        <taxon>Bacillales</taxon>
        <taxon>Paenibacillaceae</taxon>
        <taxon>Paenibacillus</taxon>
    </lineage>
</organism>
<comment type="caution">
    <text evidence="2">The sequence shown here is derived from an EMBL/GenBank/DDBJ whole genome shotgun (WGS) entry which is preliminary data.</text>
</comment>
<evidence type="ECO:0000313" key="3">
    <source>
        <dbReference type="Proteomes" id="UP001207626"/>
    </source>
</evidence>
<protein>
    <submittedName>
        <fullName evidence="2">DUF4878 domain-containing protein</fullName>
    </submittedName>
</protein>
<gene>
    <name evidence="2" type="ORF">M5X09_16720</name>
</gene>
<accession>A0ABT4DVE0</accession>
<keyword evidence="1" id="KW-0732">Signal</keyword>
<name>A0ABT4DVE0_9BACL</name>
<feature type="chain" id="PRO_5047372674" evidence="1">
    <location>
        <begin position="27"/>
        <end position="230"/>
    </location>
</feature>
<proteinExistence type="predicted"/>
<sequence>MKSKKLRKSFLGIVLAVSLFPTSVFASNTTIVPAHDTPNQTINSYLTALKEQNISEVIELVIDERYETSNELKESYENMAQYKRNQITDYNVLEETPLSSEEVKYVVSLSAADGSQENTPFHLKKINDDWKVIIQDGDITEDPSYMETKTATEEETVEANVTYSVVIEKWSGDTTWGSVQETGNNPDNGKQKYISGDSKGIKGAKLKFRIPAYNRPDDGKYSFAGFGELY</sequence>